<dbReference type="InParanoid" id="F8PGL5"/>
<gene>
    <name evidence="1" type="ORF">SERLA73DRAFT_148903</name>
</gene>
<evidence type="ECO:0008006" key="3">
    <source>
        <dbReference type="Google" id="ProtNLM"/>
    </source>
</evidence>
<dbReference type="Proteomes" id="UP000008063">
    <property type="component" value="Unassembled WGS sequence"/>
</dbReference>
<dbReference type="OMA" id="QADIYFI"/>
<proteinExistence type="predicted"/>
<reference evidence="2" key="1">
    <citation type="journal article" date="2011" name="Science">
        <title>The plant cell wall-decomposing machinery underlies the functional diversity of forest fungi.</title>
        <authorList>
            <person name="Eastwood D.C."/>
            <person name="Floudas D."/>
            <person name="Binder M."/>
            <person name="Majcherczyk A."/>
            <person name="Schneider P."/>
            <person name="Aerts A."/>
            <person name="Asiegbu F.O."/>
            <person name="Baker S.E."/>
            <person name="Barry K."/>
            <person name="Bendiksby M."/>
            <person name="Blumentritt M."/>
            <person name="Coutinho P.M."/>
            <person name="Cullen D."/>
            <person name="de Vries R.P."/>
            <person name="Gathman A."/>
            <person name="Goodell B."/>
            <person name="Henrissat B."/>
            <person name="Ihrmark K."/>
            <person name="Kauserud H."/>
            <person name="Kohler A."/>
            <person name="LaButti K."/>
            <person name="Lapidus A."/>
            <person name="Lavin J.L."/>
            <person name="Lee Y.-H."/>
            <person name="Lindquist E."/>
            <person name="Lilly W."/>
            <person name="Lucas S."/>
            <person name="Morin E."/>
            <person name="Murat C."/>
            <person name="Oguiza J.A."/>
            <person name="Park J."/>
            <person name="Pisabarro A.G."/>
            <person name="Riley R."/>
            <person name="Rosling A."/>
            <person name="Salamov A."/>
            <person name="Schmidt O."/>
            <person name="Schmutz J."/>
            <person name="Skrede I."/>
            <person name="Stenlid J."/>
            <person name="Wiebenga A."/>
            <person name="Xie X."/>
            <person name="Kuees U."/>
            <person name="Hibbett D.S."/>
            <person name="Hoffmeister D."/>
            <person name="Hoegberg N."/>
            <person name="Martin F."/>
            <person name="Grigoriev I.V."/>
            <person name="Watkinson S.C."/>
        </authorList>
    </citation>
    <scope>NUCLEOTIDE SEQUENCE [LARGE SCALE GENOMIC DNA]</scope>
    <source>
        <strain evidence="2">strain S7.3</strain>
    </source>
</reference>
<keyword evidence="2" id="KW-1185">Reference proteome</keyword>
<dbReference type="OrthoDB" id="3058553at2759"/>
<organism evidence="2">
    <name type="scientific">Serpula lacrymans var. lacrymans (strain S7.3)</name>
    <name type="common">Dry rot fungus</name>
    <dbReference type="NCBI Taxonomy" id="936435"/>
    <lineage>
        <taxon>Eukaryota</taxon>
        <taxon>Fungi</taxon>
        <taxon>Dikarya</taxon>
        <taxon>Basidiomycota</taxon>
        <taxon>Agaricomycotina</taxon>
        <taxon>Agaricomycetes</taxon>
        <taxon>Agaricomycetidae</taxon>
        <taxon>Boletales</taxon>
        <taxon>Coniophorineae</taxon>
        <taxon>Serpulaceae</taxon>
        <taxon>Serpula</taxon>
    </lineage>
</organism>
<dbReference type="EMBL" id="GL945474">
    <property type="protein sequence ID" value="EGO04359.1"/>
    <property type="molecule type" value="Genomic_DNA"/>
</dbReference>
<evidence type="ECO:0000313" key="1">
    <source>
        <dbReference type="EMBL" id="EGO04359.1"/>
    </source>
</evidence>
<protein>
    <recommendedName>
        <fullName evidence="3">hAT-like transposase RNase-H fold domain-containing protein</fullName>
    </recommendedName>
</protein>
<evidence type="ECO:0000313" key="2">
    <source>
        <dbReference type="Proteomes" id="UP000008063"/>
    </source>
</evidence>
<name>F8PGL5_SERL3</name>
<accession>F8PGL5</accession>
<dbReference type="AlphaFoldDB" id="F8PGL5"/>
<sequence length="163" mass="18751">MSLLKMIYITKDCAIVCQEKGIAPLELIKWSMQAVNKSCVVADVSEHVLCLNKKQYKDFVLSKNKWTLLELIKKVLFEPRFKADLKKLHKWYIAIDQADIYFICLALDPGVKLEYTQAHWDKIYHFNGLKALKKKFDVYVKKFKKSKLSAEVIPATIAAPVAG</sequence>
<dbReference type="HOGENOM" id="CLU_101077_0_0_1"/>